<dbReference type="GO" id="GO:0005198">
    <property type="term" value="F:structural molecule activity"/>
    <property type="evidence" value="ECO:0007669"/>
    <property type="project" value="TreeGrafter"/>
</dbReference>
<evidence type="ECO:0000313" key="8">
    <source>
        <dbReference type="EMBL" id="TGZ83817.1"/>
    </source>
</evidence>
<dbReference type="InParanoid" id="A0A4S2N3V3"/>
<proteinExistence type="inferred from homology"/>
<keyword evidence="6" id="KW-0653">Protein transport</keyword>
<evidence type="ECO:0000256" key="1">
    <source>
        <dbReference type="ARBA" id="ARBA00004496"/>
    </source>
</evidence>
<dbReference type="SUPFAM" id="SSF46785">
    <property type="entry name" value="Winged helix' DNA-binding domain"/>
    <property type="match status" value="2"/>
</dbReference>
<dbReference type="GO" id="GO:0043328">
    <property type="term" value="P:protein transport to vacuole involved in ubiquitin-dependent protein catabolic process via the multivesicular body sorting pathway"/>
    <property type="evidence" value="ECO:0007669"/>
    <property type="project" value="TreeGrafter"/>
</dbReference>
<comment type="subcellular location">
    <subcellularLocation>
        <location evidence="1">Cytoplasm</location>
    </subcellularLocation>
</comment>
<dbReference type="FunFam" id="1.10.10.10:FF:000141">
    <property type="entry name" value="vacuolar protein-sorting-associated protein 25"/>
    <property type="match status" value="1"/>
</dbReference>
<dbReference type="GO" id="GO:0000814">
    <property type="term" value="C:ESCRT II complex"/>
    <property type="evidence" value="ECO:0007669"/>
    <property type="project" value="InterPro"/>
</dbReference>
<gene>
    <name evidence="8" type="ORF">EX30DRAFT_315486</name>
</gene>
<dbReference type="InterPro" id="IPR008570">
    <property type="entry name" value="ESCRT-II_cplx_Vps25-sub"/>
</dbReference>
<comment type="similarity">
    <text evidence="2">Belongs to the VPS25 family.</text>
</comment>
<evidence type="ECO:0000256" key="7">
    <source>
        <dbReference type="ARBA" id="ARBA00030094"/>
    </source>
</evidence>
<keyword evidence="9" id="KW-1185">Reference proteome</keyword>
<dbReference type="FunFam" id="1.10.10.570:FF:000003">
    <property type="entry name" value="Vacuolar protein-sorting-associated protein 25"/>
    <property type="match status" value="1"/>
</dbReference>
<dbReference type="GO" id="GO:0042803">
    <property type="term" value="F:protein homodimerization activity"/>
    <property type="evidence" value="ECO:0007669"/>
    <property type="project" value="TreeGrafter"/>
</dbReference>
<evidence type="ECO:0000256" key="6">
    <source>
        <dbReference type="ARBA" id="ARBA00022927"/>
    </source>
</evidence>
<dbReference type="InterPro" id="IPR036388">
    <property type="entry name" value="WH-like_DNA-bd_sf"/>
</dbReference>
<keyword evidence="5" id="KW-0963">Cytoplasm</keyword>
<dbReference type="GO" id="GO:0016236">
    <property type="term" value="P:macroautophagy"/>
    <property type="evidence" value="ECO:0007669"/>
    <property type="project" value="UniProtKB-ARBA"/>
</dbReference>
<dbReference type="Gene3D" id="1.10.10.10">
    <property type="entry name" value="Winged helix-like DNA-binding domain superfamily/Winged helix DNA-binding domain"/>
    <property type="match status" value="1"/>
</dbReference>
<evidence type="ECO:0000256" key="4">
    <source>
        <dbReference type="ARBA" id="ARBA00022448"/>
    </source>
</evidence>
<dbReference type="Pfam" id="PF05871">
    <property type="entry name" value="ESCRT-II"/>
    <property type="match status" value="1"/>
</dbReference>
<dbReference type="Gene3D" id="1.10.10.570">
    <property type="entry name" value="Winged helix' DNA-binding domain. Chain C. Domain 1"/>
    <property type="match status" value="1"/>
</dbReference>
<evidence type="ECO:0000256" key="5">
    <source>
        <dbReference type="ARBA" id="ARBA00022490"/>
    </source>
</evidence>
<sequence length="184" mass="21025">MSATTSTTPPNIYPDLYNFPPFFTRQPNTTTFAAQLHAWSTFILTYCRHHRLFTLELSTALDSDLFHNKALNRRLKPADAVEVLEAMRKDGLVEWVDGATRSTVLVYWRKPAEWAEVLYRWVESVGQKGSVLTLWELVNGEMTEGEEFHGMHPMVLQSVLAVMVKRGQAQTIGTEIDEMGVKFF</sequence>
<dbReference type="Proteomes" id="UP000298138">
    <property type="component" value="Unassembled WGS sequence"/>
</dbReference>
<evidence type="ECO:0000313" key="9">
    <source>
        <dbReference type="Proteomes" id="UP000298138"/>
    </source>
</evidence>
<dbReference type="STRING" id="341454.A0A4S2N3V3"/>
<dbReference type="InterPro" id="IPR014041">
    <property type="entry name" value="ESCRT-II_cplx_Vps25-sub_N"/>
</dbReference>
<evidence type="ECO:0000256" key="2">
    <source>
        <dbReference type="ARBA" id="ARBA00009674"/>
    </source>
</evidence>
<evidence type="ECO:0000256" key="3">
    <source>
        <dbReference type="ARBA" id="ARBA00017934"/>
    </source>
</evidence>
<dbReference type="PANTHER" id="PTHR13149:SF0">
    <property type="entry name" value="VACUOLAR PROTEIN-SORTING-ASSOCIATED PROTEIN 25"/>
    <property type="match status" value="1"/>
</dbReference>
<reference evidence="8 9" key="1">
    <citation type="submission" date="2019-04" db="EMBL/GenBank/DDBJ databases">
        <title>Comparative genomics and transcriptomics to analyze fruiting body development in filamentous ascomycetes.</title>
        <authorList>
            <consortium name="DOE Joint Genome Institute"/>
            <person name="Lutkenhaus R."/>
            <person name="Traeger S."/>
            <person name="Breuer J."/>
            <person name="Kuo A."/>
            <person name="Lipzen A."/>
            <person name="Pangilinan J."/>
            <person name="Dilworth D."/>
            <person name="Sandor L."/>
            <person name="Poggeler S."/>
            <person name="Barry K."/>
            <person name="Grigoriev I.V."/>
            <person name="Nowrousian M."/>
        </authorList>
    </citation>
    <scope>NUCLEOTIDE SEQUENCE [LARGE SCALE GENOMIC DNA]</scope>
    <source>
        <strain evidence="8 9">CBS 389.68</strain>
    </source>
</reference>
<name>A0A4S2N3V3_9PEZI</name>
<organism evidence="8 9">
    <name type="scientific">Ascodesmis nigricans</name>
    <dbReference type="NCBI Taxonomy" id="341454"/>
    <lineage>
        <taxon>Eukaryota</taxon>
        <taxon>Fungi</taxon>
        <taxon>Dikarya</taxon>
        <taxon>Ascomycota</taxon>
        <taxon>Pezizomycotina</taxon>
        <taxon>Pezizomycetes</taxon>
        <taxon>Pezizales</taxon>
        <taxon>Ascodesmidaceae</taxon>
        <taxon>Ascodesmis</taxon>
    </lineage>
</organism>
<dbReference type="AlphaFoldDB" id="A0A4S2N3V3"/>
<protein>
    <recommendedName>
        <fullName evidence="3">Vacuolar protein-sorting-associated protein 25</fullName>
    </recommendedName>
    <alternativeName>
        <fullName evidence="7">ESCRT-II complex subunit VPS25</fullName>
    </alternativeName>
</protein>
<keyword evidence="4" id="KW-0813">Transport</keyword>
<dbReference type="InterPro" id="IPR036390">
    <property type="entry name" value="WH_DNA-bd_sf"/>
</dbReference>
<dbReference type="OrthoDB" id="245150at2759"/>
<dbReference type="EMBL" id="ML220113">
    <property type="protein sequence ID" value="TGZ83817.1"/>
    <property type="molecule type" value="Genomic_DNA"/>
</dbReference>
<dbReference type="FunCoup" id="A0A4S2N3V3">
    <property type="interactions" value="815"/>
</dbReference>
<accession>A0A4S2N3V3</accession>
<dbReference type="PANTHER" id="PTHR13149">
    <property type="entry name" value="VACUOLAR PROTEIN SORTING-ASSOCIATED PROTEIN VPS25"/>
    <property type="match status" value="1"/>
</dbReference>